<dbReference type="InterPro" id="IPR041208">
    <property type="entry name" value="Cap15"/>
</dbReference>
<feature type="domain" description="Cap1-like TM helices" evidence="3">
    <location>
        <begin position="15"/>
        <end position="65"/>
    </location>
</feature>
<evidence type="ECO:0000313" key="4">
    <source>
        <dbReference type="EMBL" id="MUL36071.1"/>
    </source>
</evidence>
<proteinExistence type="predicted"/>
<dbReference type="RefSeq" id="WP_105220975.1">
    <property type="nucleotide sequence ID" value="NZ_CAWNSU010000074.1"/>
</dbReference>
<reference evidence="4 5" key="1">
    <citation type="journal article" date="2019" name="Front. Microbiol.">
        <title>Genomic Features for Desiccation Tolerance and Sugar Biosynthesis in the Extremophile Gloeocapsopsis sp. UTEX B3054.</title>
        <authorList>
            <person name="Urrejola C."/>
            <person name="Alcorta J."/>
            <person name="Salas L."/>
            <person name="Vasquez M."/>
            <person name="Polz M.F."/>
            <person name="Vicuna R."/>
            <person name="Diez B."/>
        </authorList>
    </citation>
    <scope>NUCLEOTIDE SEQUENCE [LARGE SCALE GENOMIC DNA]</scope>
    <source>
        <strain evidence="4 5">1H9</strain>
    </source>
</reference>
<dbReference type="EMBL" id="NAPY01000008">
    <property type="protein sequence ID" value="MUL36071.1"/>
    <property type="molecule type" value="Genomic_DNA"/>
</dbReference>
<keyword evidence="1" id="KW-0812">Transmembrane</keyword>
<dbReference type="Pfam" id="PF23471">
    <property type="entry name" value="Cap15_TM"/>
    <property type="match status" value="1"/>
</dbReference>
<organism evidence="4 5">
    <name type="scientific">Gloeocapsopsis dulcis AAB1 = 1H9</name>
    <dbReference type="NCBI Taxonomy" id="1433147"/>
    <lineage>
        <taxon>Bacteria</taxon>
        <taxon>Bacillati</taxon>
        <taxon>Cyanobacteriota</taxon>
        <taxon>Cyanophyceae</taxon>
        <taxon>Oscillatoriophycideae</taxon>
        <taxon>Chroococcales</taxon>
        <taxon>Chroococcaceae</taxon>
        <taxon>Gloeocapsopsis</taxon>
        <taxon>Gloeocapsopsis dulcis</taxon>
    </lineage>
</organism>
<evidence type="ECO:0000259" key="2">
    <source>
        <dbReference type="Pfam" id="PF18153"/>
    </source>
</evidence>
<keyword evidence="5" id="KW-1185">Reference proteome</keyword>
<accession>A0A6N8FT10</accession>
<sequence length="213" mass="24104">MHAYATNASERESTPIWLAFFAVVAALILSSGLKFTNLEVPWWVDAPSVMGFYGLIYQWFDKYLWCQKLKFISFSSIPNLQGTWVGVVHSSYGGETDVPDVILYIRQTWTRLNVRLTTQNSSSYSIMAAVNTQESSEPCLKYEYMNEPSALSVNTMNAHRGTANLQLSPDGNELVGDYFTGRGRQNLGTMEFKLVSREYLTRAEALRRATQQP</sequence>
<protein>
    <submittedName>
        <fullName evidence="4">Uncharacterized protein</fullName>
    </submittedName>
</protein>
<evidence type="ECO:0000259" key="3">
    <source>
        <dbReference type="Pfam" id="PF23471"/>
    </source>
</evidence>
<gene>
    <name evidence="4" type="ORF">BWI75_06830</name>
</gene>
<keyword evidence="1" id="KW-1133">Transmembrane helix</keyword>
<comment type="caution">
    <text evidence="4">The sequence shown here is derived from an EMBL/GenBank/DDBJ whole genome shotgun (WGS) entry which is preliminary data.</text>
</comment>
<dbReference type="InterPro" id="IPR056338">
    <property type="entry name" value="Cap15-like_TM"/>
</dbReference>
<dbReference type="Pfam" id="PF18153">
    <property type="entry name" value="Cap15_CD_rec"/>
    <property type="match status" value="1"/>
</dbReference>
<feature type="transmembrane region" description="Helical" evidence="1">
    <location>
        <begin position="16"/>
        <end position="36"/>
    </location>
</feature>
<feature type="domain" description="CD-NTase-associated protein 15" evidence="2">
    <location>
        <begin position="76"/>
        <end position="193"/>
    </location>
</feature>
<dbReference type="AlphaFoldDB" id="A0A6N8FT10"/>
<feature type="transmembrane region" description="Helical" evidence="1">
    <location>
        <begin position="42"/>
        <end position="60"/>
    </location>
</feature>
<dbReference type="Proteomes" id="UP000441797">
    <property type="component" value="Unassembled WGS sequence"/>
</dbReference>
<evidence type="ECO:0000313" key="5">
    <source>
        <dbReference type="Proteomes" id="UP000441797"/>
    </source>
</evidence>
<keyword evidence="1" id="KW-0472">Membrane</keyword>
<dbReference type="OrthoDB" id="2577257at2"/>
<name>A0A6N8FT10_9CHRO</name>
<evidence type="ECO:0000256" key="1">
    <source>
        <dbReference type="SAM" id="Phobius"/>
    </source>
</evidence>